<proteinExistence type="predicted"/>
<dbReference type="AlphaFoldDB" id="A0A2N5ERQ4"/>
<evidence type="ECO:0000313" key="2">
    <source>
        <dbReference type="Proteomes" id="UP000234626"/>
    </source>
</evidence>
<dbReference type="RefSeq" id="WP_072928739.1">
    <property type="nucleotide sequence ID" value="NZ_CP119395.1"/>
</dbReference>
<comment type="caution">
    <text evidence="1">The sequence shown here is derived from an EMBL/GenBank/DDBJ whole genome shotgun (WGS) entry which is preliminary data.</text>
</comment>
<protein>
    <submittedName>
        <fullName evidence="1">Uncharacterized protein</fullName>
    </submittedName>
</protein>
<keyword evidence="2" id="KW-1185">Reference proteome</keyword>
<organism evidence="1 2">
    <name type="scientific">Chimaeribacter arupi</name>
    <dbReference type="NCBI Taxonomy" id="2060066"/>
    <lineage>
        <taxon>Bacteria</taxon>
        <taxon>Pseudomonadati</taxon>
        <taxon>Pseudomonadota</taxon>
        <taxon>Gammaproteobacteria</taxon>
        <taxon>Enterobacterales</taxon>
        <taxon>Yersiniaceae</taxon>
        <taxon>Chimaeribacter</taxon>
    </lineage>
</organism>
<name>A0A2N5ERQ4_9GAMM</name>
<accession>A0A2N5ERQ4</accession>
<sequence length="76" mass="8510">MEKLALDNVDVIVGGKDCGVNYDWSNSGNTWYCEGYKYCRNKHGKLSEVEYLPGTFPSSYCGPKPVKPPYQGGLRK</sequence>
<dbReference type="Proteomes" id="UP000234626">
    <property type="component" value="Unassembled WGS sequence"/>
</dbReference>
<evidence type="ECO:0000313" key="1">
    <source>
        <dbReference type="EMBL" id="PLR52525.1"/>
    </source>
</evidence>
<gene>
    <name evidence="1" type="ORF">CYR34_03160</name>
</gene>
<dbReference type="EMBL" id="PJZK01000002">
    <property type="protein sequence ID" value="PLR52525.1"/>
    <property type="molecule type" value="Genomic_DNA"/>
</dbReference>
<reference evidence="1 2" key="1">
    <citation type="submission" date="2017-12" db="EMBL/GenBank/DDBJ databases">
        <title>Characterization of six clinical isolates of Enterochimera gen. nov., a novel genus of the Yersiniaciae family and the three species Enterochimera arupensis sp. nov., Enterochimera coloradensis sp. nov, and Enterochimera californica sp. nov.</title>
        <authorList>
            <person name="Rossi A."/>
            <person name="Fisher M."/>
        </authorList>
    </citation>
    <scope>NUCLEOTIDE SEQUENCE [LARGE SCALE GENOMIC DNA]</scope>
    <source>
        <strain evidence="1 2">2016Iso1</strain>
    </source>
</reference>